<dbReference type="Gene3D" id="3.50.50.60">
    <property type="entry name" value="FAD/NAD(P)-binding domain"/>
    <property type="match status" value="1"/>
</dbReference>
<comment type="similarity">
    <text evidence="2 5">Belongs to the GMC oxidoreductase family.</text>
</comment>
<comment type="cofactor">
    <cofactor evidence="1">
        <name>FAD</name>
        <dbReference type="ChEBI" id="CHEBI:57692"/>
    </cofactor>
</comment>
<dbReference type="InterPro" id="IPR007867">
    <property type="entry name" value="GMC_OxRtase_C"/>
</dbReference>
<evidence type="ECO:0000256" key="5">
    <source>
        <dbReference type="RuleBase" id="RU003968"/>
    </source>
</evidence>
<dbReference type="SUPFAM" id="SSF54373">
    <property type="entry name" value="FAD-linked reductases, C-terminal domain"/>
    <property type="match status" value="1"/>
</dbReference>
<dbReference type="Gene3D" id="3.30.560.10">
    <property type="entry name" value="Glucose Oxidase, domain 3"/>
    <property type="match status" value="1"/>
</dbReference>
<dbReference type="EMBL" id="OC003112">
    <property type="protein sequence ID" value="CAD7262830.1"/>
    <property type="molecule type" value="Genomic_DNA"/>
</dbReference>
<dbReference type="InterPro" id="IPR000172">
    <property type="entry name" value="GMC_OxRdtase_N"/>
</dbReference>
<feature type="domain" description="Glucose-methanol-choline oxidoreductase N-terminal" evidence="7">
    <location>
        <begin position="900"/>
        <end position="914"/>
    </location>
</feature>
<evidence type="ECO:0000256" key="1">
    <source>
        <dbReference type="ARBA" id="ARBA00001974"/>
    </source>
</evidence>
<feature type="domain" description="Glucose-methanol-choline oxidoreductase N-terminal" evidence="6">
    <location>
        <begin position="726"/>
        <end position="749"/>
    </location>
</feature>
<protein>
    <recommendedName>
        <fullName evidence="6 7">Glucose-methanol-choline oxidoreductase N-terminal domain-containing protein</fullName>
    </recommendedName>
</protein>
<dbReference type="AlphaFoldDB" id="A0A7R9AZU2"/>
<gene>
    <name evidence="8" type="ORF">TSIB3V08_LOCUS6926</name>
</gene>
<sequence>MGVAHTSIFNIIPSSRCGYLLTTSVVYPGQCSVPPERRVVYIQETAIGCQVSAGYSGCLHSAFSPGYSGCLHSAFGPGYSGCLHSAFSPGYSGCLHSAFSPGYSGCLHSAFGPGYSGCLHSAFSPGYSGCLHSAFSPGYSGCLHSAFSPGYSGCLNSAFGPGYSGCLNSAFGPGYSGCLHSSFSPGYSGCLNSAFGPGYSGCLHSSFSPGYSGCLHSAFSPGYSGCLHSASSPGYSGCLHSAFSPGYSGCLHSAFSPGYSGCLHSAFSPGYSGCLHSAFSPGYSGCLHPAFGPGYSDCLHSVFSPGYSGCLHSAFSPGYSGCLQSAFSPGYSGCLHLAFGPGCSGCLHSAFSPGYSGCLHSSFSPGYSGCLHSAFGPGYSGCLHSAFSPGYSGCLHSAFSPGYSGCLHSAFSPGYSGCLHSAFSPGYSGCLHSAFSPGYSGCLQSAFSPGYSGCLHSAFGPGCSGCLHSAFGPGCSGCLHSAFSPGYSGCLHSSFSPGYSGCLHSAFSPGYSGCLHSAFSPGYSGFLHSAFSPGYSGCLHSSFSPGYSGCLHSSFSPGYSGCLHSSFSPGYSGCLHSAFSSGCSGCLHSSFSPGYSGCLHSAFSSGCSGCLHSSFSPGYSFAAFLSILQSFKPTNICYTPPEVSGKTFDFIIVGGGSSGCVLANRLSEIQNVTVLLLEAGGEEPVLSQIPGIWNMILNPDLGIVWNYTTEPEPNSCGGVGCYTPRGKLLGGSSSINGMLYVRGNRYDFDGWAELGNDGWSYDEVLPYFMCSEDACISGKEDYAYHGHGGYSRIENFRYLGPNVEALLNASSEMGLDSIDSNGRNQGGYMLAQQYTKNGRRQSMNDAFLTPVRRRNNLHVETKALVTRVLLKGKKAYGVEYKTAKGLLEVYASREVLLTAGPVNTPQILQLSGIGSREFLQPLGIKVVQDLPVGHTLQDHPQIPAFSILLDRSRATIETTLEGILTDVLNFTLNREGPLTARGTSELNSFYTTTYVNRRIAYPDIQYSFNTGDGYNNRPMIYYDRIGCNTILNRPKSSGYVRIVSTDPTRAPLVNPKYLTCDEDVERIVEGIYYILHITNTRKFAELNFTLDRTPMVMCRDYEFNTTAYWRCVVRNHTTTGYHLVGSCRMGPRGDETSVVDPTLKVIGVSGLRVTDSSIMPSIVSGNTNAATVMIAEKAADLIKRDHVPAKFFRLSAESDGTIIVNPISSLGCCSACTETRDVSHRPQDRNCIFGVREGVDTSWTCVYPTDWRLTYDYKNLDKV</sequence>
<dbReference type="GO" id="GO:0050660">
    <property type="term" value="F:flavin adenine dinucleotide binding"/>
    <property type="evidence" value="ECO:0007669"/>
    <property type="project" value="InterPro"/>
</dbReference>
<evidence type="ECO:0000256" key="4">
    <source>
        <dbReference type="ARBA" id="ARBA00022827"/>
    </source>
</evidence>
<organism evidence="8">
    <name type="scientific">Timema shepardi</name>
    <name type="common">Walking stick</name>
    <dbReference type="NCBI Taxonomy" id="629360"/>
    <lineage>
        <taxon>Eukaryota</taxon>
        <taxon>Metazoa</taxon>
        <taxon>Ecdysozoa</taxon>
        <taxon>Arthropoda</taxon>
        <taxon>Hexapoda</taxon>
        <taxon>Insecta</taxon>
        <taxon>Pterygota</taxon>
        <taxon>Neoptera</taxon>
        <taxon>Polyneoptera</taxon>
        <taxon>Phasmatodea</taxon>
        <taxon>Timematodea</taxon>
        <taxon>Timematoidea</taxon>
        <taxon>Timematidae</taxon>
        <taxon>Timema</taxon>
    </lineage>
</organism>
<dbReference type="Pfam" id="PF00732">
    <property type="entry name" value="GMC_oxred_N"/>
    <property type="match status" value="1"/>
</dbReference>
<proteinExistence type="inferred from homology"/>
<evidence type="ECO:0000256" key="2">
    <source>
        <dbReference type="ARBA" id="ARBA00010790"/>
    </source>
</evidence>
<dbReference type="Pfam" id="PF05199">
    <property type="entry name" value="GMC_oxred_C"/>
    <property type="match status" value="1"/>
</dbReference>
<keyword evidence="3 5" id="KW-0285">Flavoprotein</keyword>
<dbReference type="InterPro" id="IPR036188">
    <property type="entry name" value="FAD/NAD-bd_sf"/>
</dbReference>
<reference evidence="8" key="1">
    <citation type="submission" date="2020-11" db="EMBL/GenBank/DDBJ databases">
        <authorList>
            <person name="Tran Van P."/>
        </authorList>
    </citation>
    <scope>NUCLEOTIDE SEQUENCE</scope>
</reference>
<accession>A0A7R9AZU2</accession>
<evidence type="ECO:0000256" key="3">
    <source>
        <dbReference type="ARBA" id="ARBA00022630"/>
    </source>
</evidence>
<dbReference type="PANTHER" id="PTHR11552:SF147">
    <property type="entry name" value="CHOLINE DEHYDROGENASE, MITOCHONDRIAL"/>
    <property type="match status" value="1"/>
</dbReference>
<evidence type="ECO:0000313" key="8">
    <source>
        <dbReference type="EMBL" id="CAD7262830.1"/>
    </source>
</evidence>
<dbReference type="PANTHER" id="PTHR11552">
    <property type="entry name" value="GLUCOSE-METHANOL-CHOLINE GMC OXIDOREDUCTASE"/>
    <property type="match status" value="1"/>
</dbReference>
<keyword evidence="4 5" id="KW-0274">FAD</keyword>
<dbReference type="PROSITE" id="PS00624">
    <property type="entry name" value="GMC_OXRED_2"/>
    <property type="match status" value="1"/>
</dbReference>
<dbReference type="InterPro" id="IPR012132">
    <property type="entry name" value="GMC_OxRdtase"/>
</dbReference>
<evidence type="ECO:0000259" key="6">
    <source>
        <dbReference type="PROSITE" id="PS00623"/>
    </source>
</evidence>
<dbReference type="PROSITE" id="PS00623">
    <property type="entry name" value="GMC_OXRED_1"/>
    <property type="match status" value="1"/>
</dbReference>
<dbReference type="GO" id="GO:0016614">
    <property type="term" value="F:oxidoreductase activity, acting on CH-OH group of donors"/>
    <property type="evidence" value="ECO:0007669"/>
    <property type="project" value="InterPro"/>
</dbReference>
<dbReference type="SUPFAM" id="SSF51905">
    <property type="entry name" value="FAD/NAD(P)-binding domain"/>
    <property type="match status" value="1"/>
</dbReference>
<evidence type="ECO:0000259" key="7">
    <source>
        <dbReference type="PROSITE" id="PS00624"/>
    </source>
</evidence>
<name>A0A7R9AZU2_TIMSH</name>